<dbReference type="GO" id="GO:0000082">
    <property type="term" value="P:G1/S transition of mitotic cell cycle"/>
    <property type="evidence" value="ECO:0000318"/>
    <property type="project" value="GO_Central"/>
</dbReference>
<keyword evidence="9" id="KW-0539">Nucleus</keyword>
<feature type="domain" description="Cyclin C-terminal" evidence="13">
    <location>
        <begin position="157"/>
        <end position="283"/>
    </location>
</feature>
<dbReference type="GO" id="GO:0016538">
    <property type="term" value="F:cyclin-dependent protein serine/threonine kinase regulator activity"/>
    <property type="evidence" value="ECO:0000318"/>
    <property type="project" value="GO_Central"/>
</dbReference>
<dbReference type="SMART" id="SM01332">
    <property type="entry name" value="Cyclin_C"/>
    <property type="match status" value="1"/>
</dbReference>
<evidence type="ECO:0000259" key="13">
    <source>
        <dbReference type="SMART" id="SM01332"/>
    </source>
</evidence>
<evidence type="ECO:0000259" key="12">
    <source>
        <dbReference type="SMART" id="SM00385"/>
    </source>
</evidence>
<dbReference type="FunCoup" id="F6S8K9">
    <property type="interactions" value="30"/>
</dbReference>
<dbReference type="Pfam" id="PF00134">
    <property type="entry name" value="Cyclin_N"/>
    <property type="match status" value="1"/>
</dbReference>
<dbReference type="Proteomes" id="UP000008144">
    <property type="component" value="Unassembled WGS sequence"/>
</dbReference>
<evidence type="ECO:0000256" key="6">
    <source>
        <dbReference type="ARBA" id="ARBA00022618"/>
    </source>
</evidence>
<dbReference type="FunFam" id="1.10.472.10:FF:000120">
    <property type="entry name" value="G1/S-specific cyclin-D1"/>
    <property type="match status" value="1"/>
</dbReference>
<reference evidence="14" key="3">
    <citation type="submission" date="2025-09" db="UniProtKB">
        <authorList>
            <consortium name="Ensembl"/>
        </authorList>
    </citation>
    <scope>IDENTIFICATION</scope>
</reference>
<dbReference type="SMART" id="SM00385">
    <property type="entry name" value="CYCLIN"/>
    <property type="match status" value="1"/>
</dbReference>
<evidence type="ECO:0000256" key="1">
    <source>
        <dbReference type="ARBA" id="ARBA00004123"/>
    </source>
</evidence>
<organism evidence="14 15">
    <name type="scientific">Ciona intestinalis</name>
    <name type="common">Transparent sea squirt</name>
    <name type="synonym">Ascidia intestinalis</name>
    <dbReference type="NCBI Taxonomy" id="7719"/>
    <lineage>
        <taxon>Eukaryota</taxon>
        <taxon>Metazoa</taxon>
        <taxon>Chordata</taxon>
        <taxon>Tunicata</taxon>
        <taxon>Ascidiacea</taxon>
        <taxon>Phlebobranchia</taxon>
        <taxon>Cionidae</taxon>
        <taxon>Ciona</taxon>
    </lineage>
</organism>
<dbReference type="OrthoDB" id="306099at2759"/>
<evidence type="ECO:0000256" key="3">
    <source>
        <dbReference type="ARBA" id="ARBA00009065"/>
    </source>
</evidence>
<dbReference type="CDD" id="cd20516">
    <property type="entry name" value="CYCLIN_CCND_rpt2"/>
    <property type="match status" value="1"/>
</dbReference>
<dbReference type="GeneID" id="100186373"/>
<dbReference type="GO" id="GO:0005815">
    <property type="term" value="C:microtubule organizing center"/>
    <property type="evidence" value="ECO:0000318"/>
    <property type="project" value="GO_Central"/>
</dbReference>
<dbReference type="KEGG" id="cin:100186373"/>
<evidence type="ECO:0000256" key="2">
    <source>
        <dbReference type="ARBA" id="ARBA00004496"/>
    </source>
</evidence>
<dbReference type="GO" id="GO:0000307">
    <property type="term" value="C:cyclin-dependent protein kinase holoenzyme complex"/>
    <property type="evidence" value="ECO:0000318"/>
    <property type="project" value="GO_Central"/>
</dbReference>
<reference evidence="14" key="2">
    <citation type="submission" date="2025-08" db="UniProtKB">
        <authorList>
            <consortium name="Ensembl"/>
        </authorList>
    </citation>
    <scope>IDENTIFICATION</scope>
</reference>
<dbReference type="SUPFAM" id="SSF47954">
    <property type="entry name" value="Cyclin-like"/>
    <property type="match status" value="2"/>
</dbReference>
<protein>
    <submittedName>
        <fullName evidence="14">G1/S-specific cyclin-D2-like</fullName>
    </submittedName>
</protein>
<dbReference type="PROSITE" id="PS00292">
    <property type="entry name" value="CYCLINS"/>
    <property type="match status" value="1"/>
</dbReference>
<dbReference type="InterPro" id="IPR013763">
    <property type="entry name" value="Cyclin-like_dom"/>
</dbReference>
<dbReference type="HOGENOM" id="CLU_052190_0_0_1"/>
<dbReference type="InterPro" id="IPR036915">
    <property type="entry name" value="Cyclin-like_sf"/>
</dbReference>
<evidence type="ECO:0000256" key="10">
    <source>
        <dbReference type="ARBA" id="ARBA00023306"/>
    </source>
</evidence>
<keyword evidence="4" id="KW-0963">Cytoplasm</keyword>
<dbReference type="GO" id="GO:0051301">
    <property type="term" value="P:cell division"/>
    <property type="evidence" value="ECO:0007669"/>
    <property type="project" value="UniProtKB-KW"/>
</dbReference>
<evidence type="ECO:0000256" key="5">
    <source>
        <dbReference type="ARBA" id="ARBA00022553"/>
    </source>
</evidence>
<dbReference type="GO" id="GO:1900087">
    <property type="term" value="P:positive regulation of G1/S transition of mitotic cell cycle"/>
    <property type="evidence" value="ECO:0000318"/>
    <property type="project" value="GO_Central"/>
</dbReference>
<evidence type="ECO:0000256" key="8">
    <source>
        <dbReference type="ARBA" id="ARBA00023127"/>
    </source>
</evidence>
<dbReference type="AlphaFoldDB" id="F6S8K9"/>
<keyword evidence="8 11" id="KW-0195">Cyclin</keyword>
<dbReference type="Pfam" id="PF02984">
    <property type="entry name" value="Cyclin_C"/>
    <property type="match status" value="1"/>
</dbReference>
<keyword evidence="6" id="KW-0132">Cell division</keyword>
<dbReference type="GeneTree" id="ENSGT00940000168741"/>
<evidence type="ECO:0000313" key="14">
    <source>
        <dbReference type="Ensembl" id="ENSCINP00000026930.2"/>
    </source>
</evidence>
<dbReference type="PANTHER" id="PTHR10177">
    <property type="entry name" value="CYCLINS"/>
    <property type="match status" value="1"/>
</dbReference>
<reference evidence="15" key="1">
    <citation type="journal article" date="2002" name="Science">
        <title>The draft genome of Ciona intestinalis: insights into chordate and vertebrate origins.</title>
        <authorList>
            <person name="Dehal P."/>
            <person name="Satou Y."/>
            <person name="Campbell R.K."/>
            <person name="Chapman J."/>
            <person name="Degnan B."/>
            <person name="De Tomaso A."/>
            <person name="Davidson B."/>
            <person name="Di Gregorio A."/>
            <person name="Gelpke M."/>
            <person name="Goodstein D.M."/>
            <person name="Harafuji N."/>
            <person name="Hastings K.E."/>
            <person name="Ho I."/>
            <person name="Hotta K."/>
            <person name="Huang W."/>
            <person name="Kawashima T."/>
            <person name="Lemaire P."/>
            <person name="Martinez D."/>
            <person name="Meinertzhagen I.A."/>
            <person name="Necula S."/>
            <person name="Nonaka M."/>
            <person name="Putnam N."/>
            <person name="Rash S."/>
            <person name="Saiga H."/>
            <person name="Satake M."/>
            <person name="Terry A."/>
            <person name="Yamada L."/>
            <person name="Wang H.G."/>
            <person name="Awazu S."/>
            <person name="Azumi K."/>
            <person name="Boore J."/>
            <person name="Branno M."/>
            <person name="Chin-Bow S."/>
            <person name="DeSantis R."/>
            <person name="Doyle S."/>
            <person name="Francino P."/>
            <person name="Keys D.N."/>
            <person name="Haga S."/>
            <person name="Hayashi H."/>
            <person name="Hino K."/>
            <person name="Imai K.S."/>
            <person name="Inaba K."/>
            <person name="Kano S."/>
            <person name="Kobayashi K."/>
            <person name="Kobayashi M."/>
            <person name="Lee B.I."/>
            <person name="Makabe K.W."/>
            <person name="Manohar C."/>
            <person name="Matassi G."/>
            <person name="Medina M."/>
            <person name="Mochizuki Y."/>
            <person name="Mount S."/>
            <person name="Morishita T."/>
            <person name="Miura S."/>
            <person name="Nakayama A."/>
            <person name="Nishizaka S."/>
            <person name="Nomoto H."/>
            <person name="Ohta F."/>
            <person name="Oishi K."/>
            <person name="Rigoutsos I."/>
            <person name="Sano M."/>
            <person name="Sasaki A."/>
            <person name="Sasakura Y."/>
            <person name="Shoguchi E."/>
            <person name="Shin-i T."/>
            <person name="Spagnuolo A."/>
            <person name="Stainier D."/>
            <person name="Suzuki M.M."/>
            <person name="Tassy O."/>
            <person name="Takatori N."/>
            <person name="Tokuoka M."/>
            <person name="Yagi K."/>
            <person name="Yoshizaki F."/>
            <person name="Wada S."/>
            <person name="Zhang C."/>
            <person name="Hyatt P.D."/>
            <person name="Larimer F."/>
            <person name="Detter C."/>
            <person name="Doggett N."/>
            <person name="Glavina T."/>
            <person name="Hawkins T."/>
            <person name="Richardson P."/>
            <person name="Lucas S."/>
            <person name="Kohara Y."/>
            <person name="Levine M."/>
            <person name="Satoh N."/>
            <person name="Rokhsar D.S."/>
        </authorList>
    </citation>
    <scope>NUCLEOTIDE SEQUENCE [LARGE SCALE GENOMIC DNA]</scope>
</reference>
<dbReference type="Ensembl" id="ENSCINT00000027176.2">
    <property type="protein sequence ID" value="ENSCINP00000026930.2"/>
    <property type="gene ID" value="ENSCING00000015047.2"/>
</dbReference>
<dbReference type="InterPro" id="IPR004367">
    <property type="entry name" value="Cyclin_C-dom"/>
</dbReference>
<keyword evidence="7" id="KW-0832">Ubl conjugation</keyword>
<evidence type="ECO:0000313" key="15">
    <source>
        <dbReference type="Proteomes" id="UP000008144"/>
    </source>
</evidence>
<evidence type="ECO:0000256" key="7">
    <source>
        <dbReference type="ARBA" id="ARBA00022843"/>
    </source>
</evidence>
<dbReference type="STRING" id="7719.ENSCINP00000026930"/>
<comment type="subcellular location">
    <subcellularLocation>
        <location evidence="2">Cytoplasm</location>
    </subcellularLocation>
    <subcellularLocation>
        <location evidence="1">Nucleus</location>
    </subcellularLocation>
</comment>
<dbReference type="InterPro" id="IPR006671">
    <property type="entry name" value="Cyclin_N"/>
</dbReference>
<dbReference type="OMA" id="KEIKPYM"/>
<evidence type="ECO:0000256" key="11">
    <source>
        <dbReference type="RuleBase" id="RU000383"/>
    </source>
</evidence>
<dbReference type="GO" id="GO:0005737">
    <property type="term" value="C:cytoplasm"/>
    <property type="evidence" value="ECO:0000318"/>
    <property type="project" value="GO_Central"/>
</dbReference>
<accession>F6S8K9</accession>
<keyword evidence="5" id="KW-0597">Phosphoprotein</keyword>
<keyword evidence="10" id="KW-0131">Cell cycle</keyword>
<name>F6S8K9_CIOIN</name>
<dbReference type="GO" id="GO:0005634">
    <property type="term" value="C:nucleus"/>
    <property type="evidence" value="ECO:0000318"/>
    <property type="project" value="GO_Central"/>
</dbReference>
<evidence type="ECO:0000256" key="9">
    <source>
        <dbReference type="ARBA" id="ARBA00023242"/>
    </source>
</evidence>
<proteinExistence type="inferred from homology"/>
<dbReference type="RefSeq" id="XP_026695055.1">
    <property type="nucleotide sequence ID" value="XM_026839254.1"/>
</dbReference>
<sequence>MSLSCEETCVVERTLRAKKDPALLDDPRVLRNLLELEDRYLVSTSYFECVQKDVQPYMRKVVATWMMQVCEEQKCEDDVFPLSMNYLDRFLSVHPIHRTQLQSLGSACMLIASKVKETLPLTTEKLVVYTDHSVGQDELLKFELLLLMRLKWDVLSITPIDFVDQILHRLHMDESTVAVAKKHAHTFIHLCCTDHTFSVYTPSMVAAGSVGAAVVGLQSASRIWTSRQLLLEKLHEITGVDLDILRECLAQVETTLRANLLHISNHPNKSAEHPGDATAHLAAGCRQVDNTPTDVDMVF</sequence>
<evidence type="ECO:0000256" key="4">
    <source>
        <dbReference type="ARBA" id="ARBA00022490"/>
    </source>
</evidence>
<dbReference type="Gene3D" id="1.10.472.10">
    <property type="entry name" value="Cyclin-like"/>
    <property type="match status" value="2"/>
</dbReference>
<dbReference type="InterPro" id="IPR048258">
    <property type="entry name" value="Cyclins_cyclin-box"/>
</dbReference>
<dbReference type="InParanoid" id="F6S8K9"/>
<comment type="similarity">
    <text evidence="3">Belongs to the cyclin family. Cyclin D subfamily.</text>
</comment>
<keyword evidence="15" id="KW-1185">Reference proteome</keyword>
<gene>
    <name evidence="14" type="primary">LOC100186373</name>
</gene>
<dbReference type="InterPro" id="IPR039361">
    <property type="entry name" value="Cyclin"/>
</dbReference>
<feature type="domain" description="Cyclin-like" evidence="12">
    <location>
        <begin position="64"/>
        <end position="148"/>
    </location>
</feature>